<name>A0AAV9BLF7_ACOGR</name>
<evidence type="ECO:0000256" key="1">
    <source>
        <dbReference type="SAM" id="MobiDB-lite"/>
    </source>
</evidence>
<evidence type="ECO:0000313" key="3">
    <source>
        <dbReference type="Proteomes" id="UP001179952"/>
    </source>
</evidence>
<organism evidence="2 3">
    <name type="scientific">Acorus gramineus</name>
    <name type="common">Dwarf sweet flag</name>
    <dbReference type="NCBI Taxonomy" id="55184"/>
    <lineage>
        <taxon>Eukaryota</taxon>
        <taxon>Viridiplantae</taxon>
        <taxon>Streptophyta</taxon>
        <taxon>Embryophyta</taxon>
        <taxon>Tracheophyta</taxon>
        <taxon>Spermatophyta</taxon>
        <taxon>Magnoliopsida</taxon>
        <taxon>Liliopsida</taxon>
        <taxon>Acoraceae</taxon>
        <taxon>Acorus</taxon>
    </lineage>
</organism>
<reference evidence="2" key="2">
    <citation type="submission" date="2023-06" db="EMBL/GenBank/DDBJ databases">
        <authorList>
            <person name="Ma L."/>
            <person name="Liu K.-W."/>
            <person name="Li Z."/>
            <person name="Hsiao Y.-Y."/>
            <person name="Qi Y."/>
            <person name="Fu T."/>
            <person name="Tang G."/>
            <person name="Zhang D."/>
            <person name="Sun W.-H."/>
            <person name="Liu D.-K."/>
            <person name="Li Y."/>
            <person name="Chen G.-Z."/>
            <person name="Liu X.-D."/>
            <person name="Liao X.-Y."/>
            <person name="Jiang Y.-T."/>
            <person name="Yu X."/>
            <person name="Hao Y."/>
            <person name="Huang J."/>
            <person name="Zhao X.-W."/>
            <person name="Ke S."/>
            <person name="Chen Y.-Y."/>
            <person name="Wu W.-L."/>
            <person name="Hsu J.-L."/>
            <person name="Lin Y.-F."/>
            <person name="Huang M.-D."/>
            <person name="Li C.-Y."/>
            <person name="Huang L."/>
            <person name="Wang Z.-W."/>
            <person name="Zhao X."/>
            <person name="Zhong W.-Y."/>
            <person name="Peng D.-H."/>
            <person name="Ahmad S."/>
            <person name="Lan S."/>
            <person name="Zhang J.-S."/>
            <person name="Tsai W.-C."/>
            <person name="Van De Peer Y."/>
            <person name="Liu Z.-J."/>
        </authorList>
    </citation>
    <scope>NUCLEOTIDE SEQUENCE</scope>
    <source>
        <strain evidence="2">SCP</strain>
        <tissue evidence="2">Leaves</tissue>
    </source>
</reference>
<reference evidence="2" key="1">
    <citation type="journal article" date="2023" name="Nat. Commun.">
        <title>Diploid and tetraploid genomes of Acorus and the evolution of monocots.</title>
        <authorList>
            <person name="Ma L."/>
            <person name="Liu K.W."/>
            <person name="Li Z."/>
            <person name="Hsiao Y.Y."/>
            <person name="Qi Y."/>
            <person name="Fu T."/>
            <person name="Tang G.D."/>
            <person name="Zhang D."/>
            <person name="Sun W.H."/>
            <person name="Liu D.K."/>
            <person name="Li Y."/>
            <person name="Chen G.Z."/>
            <person name="Liu X.D."/>
            <person name="Liao X.Y."/>
            <person name="Jiang Y.T."/>
            <person name="Yu X."/>
            <person name="Hao Y."/>
            <person name="Huang J."/>
            <person name="Zhao X.W."/>
            <person name="Ke S."/>
            <person name="Chen Y.Y."/>
            <person name="Wu W.L."/>
            <person name="Hsu J.L."/>
            <person name="Lin Y.F."/>
            <person name="Huang M.D."/>
            <person name="Li C.Y."/>
            <person name="Huang L."/>
            <person name="Wang Z.W."/>
            <person name="Zhao X."/>
            <person name="Zhong W.Y."/>
            <person name="Peng D.H."/>
            <person name="Ahmad S."/>
            <person name="Lan S."/>
            <person name="Zhang J.S."/>
            <person name="Tsai W.C."/>
            <person name="Van de Peer Y."/>
            <person name="Liu Z.J."/>
        </authorList>
    </citation>
    <scope>NUCLEOTIDE SEQUENCE</scope>
    <source>
        <strain evidence="2">SCP</strain>
    </source>
</reference>
<gene>
    <name evidence="2" type="ORF">QJS04_geneDACA020212</name>
</gene>
<protein>
    <submittedName>
        <fullName evidence="2">Uncharacterized protein</fullName>
    </submittedName>
</protein>
<dbReference type="AlphaFoldDB" id="A0AAV9BLF7"/>
<comment type="caution">
    <text evidence="2">The sequence shown here is derived from an EMBL/GenBank/DDBJ whole genome shotgun (WGS) entry which is preliminary data.</text>
</comment>
<keyword evidence="3" id="KW-1185">Reference proteome</keyword>
<evidence type="ECO:0000313" key="2">
    <source>
        <dbReference type="EMBL" id="KAK1277182.1"/>
    </source>
</evidence>
<proteinExistence type="predicted"/>
<dbReference type="Proteomes" id="UP001179952">
    <property type="component" value="Unassembled WGS sequence"/>
</dbReference>
<accession>A0AAV9BLF7</accession>
<feature type="compositionally biased region" description="Polar residues" evidence="1">
    <location>
        <begin position="23"/>
        <end position="36"/>
    </location>
</feature>
<dbReference type="EMBL" id="JAUJYN010000002">
    <property type="protein sequence ID" value="KAK1277182.1"/>
    <property type="molecule type" value="Genomic_DNA"/>
</dbReference>
<feature type="region of interest" description="Disordered" evidence="1">
    <location>
        <begin position="22"/>
        <end position="57"/>
    </location>
</feature>
<sequence>MCGCGVLSLRYLSHAGPALFGATTPTKITATSSPTSPGRRWPMRSRLRRGAAEVGHH</sequence>